<evidence type="ECO:0000259" key="6">
    <source>
        <dbReference type="PROSITE" id="PS50103"/>
    </source>
</evidence>
<comment type="caution">
    <text evidence="7">The sequence shown here is derived from an EMBL/GenBank/DDBJ whole genome shotgun (WGS) entry which is preliminary data.</text>
</comment>
<evidence type="ECO:0000313" key="8">
    <source>
        <dbReference type="Proteomes" id="UP000626109"/>
    </source>
</evidence>
<evidence type="ECO:0000313" key="7">
    <source>
        <dbReference type="EMBL" id="CAE8691202.1"/>
    </source>
</evidence>
<dbReference type="InterPro" id="IPR036855">
    <property type="entry name" value="Znf_CCCH_sf"/>
</dbReference>
<accession>A0A813JX52</accession>
<protein>
    <recommendedName>
        <fullName evidence="6">C3H1-type domain-containing protein</fullName>
    </recommendedName>
</protein>
<gene>
    <name evidence="7" type="ORF">PGLA2088_LOCUS27290</name>
</gene>
<keyword evidence="2 4" id="KW-0863">Zinc-finger</keyword>
<evidence type="ECO:0000256" key="4">
    <source>
        <dbReference type="PROSITE-ProRule" id="PRU00723"/>
    </source>
</evidence>
<feature type="zinc finger region" description="C3H1-type" evidence="4">
    <location>
        <begin position="67"/>
        <end position="94"/>
    </location>
</feature>
<organism evidence="7 8">
    <name type="scientific">Polarella glacialis</name>
    <name type="common">Dinoflagellate</name>
    <dbReference type="NCBI Taxonomy" id="89957"/>
    <lineage>
        <taxon>Eukaryota</taxon>
        <taxon>Sar</taxon>
        <taxon>Alveolata</taxon>
        <taxon>Dinophyceae</taxon>
        <taxon>Suessiales</taxon>
        <taxon>Suessiaceae</taxon>
        <taxon>Polarella</taxon>
    </lineage>
</organism>
<evidence type="ECO:0000256" key="2">
    <source>
        <dbReference type="ARBA" id="ARBA00022771"/>
    </source>
</evidence>
<dbReference type="InterPro" id="IPR000571">
    <property type="entry name" value="Znf_CCCH"/>
</dbReference>
<keyword evidence="3 4" id="KW-0862">Zinc</keyword>
<dbReference type="GO" id="GO:0008270">
    <property type="term" value="F:zinc ion binding"/>
    <property type="evidence" value="ECO:0007669"/>
    <property type="project" value="UniProtKB-KW"/>
</dbReference>
<dbReference type="Pfam" id="PF18044">
    <property type="entry name" value="zf-CCCH_4"/>
    <property type="match status" value="1"/>
</dbReference>
<feature type="domain" description="C3H1-type" evidence="6">
    <location>
        <begin position="102"/>
        <end position="129"/>
    </location>
</feature>
<sequence length="540" mass="57721">AMPRRGRRGGGGGGGRDDGSDDSDAVFPEPPAPVEVGPDVSSAVWAAGKGCLDGTSEEPGVERAAAFMKTKMCKFYLAGQCTRGPSCQFAHDKIDLQPLPDLFRTKLCKDLFAKGRCDDQHCRFAHNKEELRNAPPMERQAFPQGSWDPLSYGIGQQNAPKQQKAQKPNSWMQQSQFQQQGYTQFQPHLHFGFHPQHMQMMAFDHLPAGIMSVAAAFSARQAAHAHEEAQAAILQAEAAELQAHNNKAEAAAQLQDASSAESFSRGSVGSPSHGFPRATLADTSDFGASLVIKNTFLEFSDGGRLSVPGRLRPVMSAAGRLNTLGDGSDFGDSEFEFLEVQQPAAVQADDQPVHVNLSHLRCKSSNSLRSMASNNSLCSLATLQEDFVPTYVVQVTDTMSSYADSMSASPQDGQGVQEAAVAAETGVPPVADTSANWVVKNTFIEFEPAPVPSGGRLRSIASASGRLDALAEEDNSCFRKCTMPLETQPMAGLKRQVTDNSTGSVNSDVSTQRPVSSGSLHDSSGGESENEAKLIPCQKA</sequence>
<keyword evidence="1 4" id="KW-0479">Metal-binding</keyword>
<dbReference type="InterPro" id="IPR041367">
    <property type="entry name" value="Znf-CCCH_4"/>
</dbReference>
<feature type="domain" description="C3H1-type" evidence="6">
    <location>
        <begin position="67"/>
        <end position="94"/>
    </location>
</feature>
<feature type="non-terminal residue" evidence="7">
    <location>
        <position position="1"/>
    </location>
</feature>
<dbReference type="EMBL" id="CAJNNW010027388">
    <property type="protein sequence ID" value="CAE8691202.1"/>
    <property type="molecule type" value="Genomic_DNA"/>
</dbReference>
<feature type="region of interest" description="Disordered" evidence="5">
    <location>
        <begin position="245"/>
        <end position="276"/>
    </location>
</feature>
<reference evidence="7" key="1">
    <citation type="submission" date="2021-02" db="EMBL/GenBank/DDBJ databases">
        <authorList>
            <person name="Dougan E. K."/>
            <person name="Rhodes N."/>
            <person name="Thang M."/>
            <person name="Chan C."/>
        </authorList>
    </citation>
    <scope>NUCLEOTIDE SEQUENCE</scope>
</reference>
<feature type="region of interest" description="Disordered" evidence="5">
    <location>
        <begin position="1"/>
        <end position="38"/>
    </location>
</feature>
<proteinExistence type="predicted"/>
<feature type="compositionally biased region" description="Polar residues" evidence="5">
    <location>
        <begin position="498"/>
        <end position="527"/>
    </location>
</feature>
<dbReference type="Gene3D" id="4.10.1000.10">
    <property type="entry name" value="Zinc finger, CCCH-type"/>
    <property type="match status" value="2"/>
</dbReference>
<evidence type="ECO:0000256" key="3">
    <source>
        <dbReference type="ARBA" id="ARBA00022833"/>
    </source>
</evidence>
<feature type="compositionally biased region" description="Polar residues" evidence="5">
    <location>
        <begin position="255"/>
        <end position="270"/>
    </location>
</feature>
<evidence type="ECO:0000256" key="1">
    <source>
        <dbReference type="ARBA" id="ARBA00022723"/>
    </source>
</evidence>
<evidence type="ECO:0000256" key="5">
    <source>
        <dbReference type="SAM" id="MobiDB-lite"/>
    </source>
</evidence>
<dbReference type="PROSITE" id="PS50103">
    <property type="entry name" value="ZF_C3H1"/>
    <property type="match status" value="2"/>
</dbReference>
<dbReference type="Proteomes" id="UP000626109">
    <property type="component" value="Unassembled WGS sequence"/>
</dbReference>
<dbReference type="InterPro" id="IPR045868">
    <property type="entry name" value="Znf_C3H13/40"/>
</dbReference>
<name>A0A813JX52_POLGL</name>
<feature type="region of interest" description="Disordered" evidence="5">
    <location>
        <begin position="489"/>
        <end position="540"/>
    </location>
</feature>
<dbReference type="PANTHER" id="PTHR38160:SF1">
    <property type="entry name" value="ZINC FINGER CCCH DOMAIN-CONTAINING PROTEIN 40"/>
    <property type="match status" value="1"/>
</dbReference>
<dbReference type="SMART" id="SM00356">
    <property type="entry name" value="ZnF_C3H1"/>
    <property type="match status" value="2"/>
</dbReference>
<dbReference type="SUPFAM" id="SSF90229">
    <property type="entry name" value="CCCH zinc finger"/>
    <property type="match status" value="2"/>
</dbReference>
<dbReference type="AlphaFoldDB" id="A0A813JX52"/>
<feature type="zinc finger region" description="C3H1-type" evidence="4">
    <location>
        <begin position="102"/>
        <end position="129"/>
    </location>
</feature>
<dbReference type="PANTHER" id="PTHR38160">
    <property type="entry name" value="ZINC FINGER CCCH DOMAIN-CONTAINING PROTEIN 40"/>
    <property type="match status" value="1"/>
</dbReference>